<dbReference type="GO" id="GO:0005615">
    <property type="term" value="C:extracellular space"/>
    <property type="evidence" value="ECO:0007669"/>
    <property type="project" value="UniProtKB-KW"/>
</dbReference>
<dbReference type="InterPro" id="IPR001398">
    <property type="entry name" value="Macrophage_inhib_fac"/>
</dbReference>
<dbReference type="Gene3D" id="3.30.429.10">
    <property type="entry name" value="Macrophage Migration Inhibitory Factor"/>
    <property type="match status" value="1"/>
</dbReference>
<evidence type="ECO:0000256" key="8">
    <source>
        <dbReference type="ARBA" id="ARBA00038932"/>
    </source>
</evidence>
<protein>
    <recommendedName>
        <fullName evidence="12">L-dopachrome isomerase</fullName>
        <ecNumber evidence="9">5.3.2.1</ecNumber>
        <ecNumber evidence="8">5.3.3.12</ecNumber>
    </recommendedName>
    <alternativeName>
        <fullName evidence="10">L-dopachrome tautomerase</fullName>
    </alternativeName>
    <alternativeName>
        <fullName evidence="11">Phenylpyruvate tautomerase</fullName>
    </alternativeName>
</protein>
<keyword evidence="3" id="KW-0202">Cytokine</keyword>
<organism evidence="13 14">
    <name type="scientific">Carpediemonas membranifera</name>
    <dbReference type="NCBI Taxonomy" id="201153"/>
    <lineage>
        <taxon>Eukaryota</taxon>
        <taxon>Metamonada</taxon>
        <taxon>Carpediemonas-like organisms</taxon>
        <taxon>Carpediemonas</taxon>
    </lineage>
</organism>
<dbReference type="AlphaFoldDB" id="A0A8J6E4P8"/>
<dbReference type="EC" id="5.3.2.1" evidence="9"/>
<reference evidence="13" key="1">
    <citation type="submission" date="2021-05" db="EMBL/GenBank/DDBJ databases">
        <title>A free-living protist that lacks canonical eukaryotic 1 DNA replication and segregation systems.</title>
        <authorList>
            <person name="Salas-Leiva D.E."/>
            <person name="Tromer E.C."/>
            <person name="Curtis B.A."/>
            <person name="Jerlstrom-Hultqvist J."/>
            <person name="Kolisko M."/>
            <person name="Yi Z."/>
            <person name="Salas-Leiva J.S."/>
            <person name="Gallot-Lavallee L."/>
            <person name="Kops G.J.P.L."/>
            <person name="Archibald J.M."/>
            <person name="Simpson A.G.B."/>
            <person name="Roger A.J."/>
        </authorList>
    </citation>
    <scope>NUCLEOTIDE SEQUENCE</scope>
    <source>
        <strain evidence="13">BICM</strain>
    </source>
</reference>
<comment type="similarity">
    <text evidence="2">Belongs to the MIF family.</text>
</comment>
<name>A0A8J6E4P8_9EUKA</name>
<keyword evidence="5" id="KW-0413">Isomerase</keyword>
<dbReference type="GO" id="GO:0005125">
    <property type="term" value="F:cytokine activity"/>
    <property type="evidence" value="ECO:0007669"/>
    <property type="project" value="UniProtKB-KW"/>
</dbReference>
<evidence type="ECO:0000256" key="10">
    <source>
        <dbReference type="ARBA" id="ARBA00041631"/>
    </source>
</evidence>
<evidence type="ECO:0000256" key="5">
    <source>
        <dbReference type="ARBA" id="ARBA00023235"/>
    </source>
</evidence>
<dbReference type="PANTHER" id="PTHR11954:SF6">
    <property type="entry name" value="MACROPHAGE MIGRATION INHIBITORY FACTOR"/>
    <property type="match status" value="1"/>
</dbReference>
<dbReference type="GO" id="GO:0050178">
    <property type="term" value="F:phenylpyruvate tautomerase activity"/>
    <property type="evidence" value="ECO:0007669"/>
    <property type="project" value="UniProtKB-EC"/>
</dbReference>
<dbReference type="OrthoDB" id="255819at2759"/>
<dbReference type="EMBL" id="JAHDYR010000013">
    <property type="protein sequence ID" value="KAG9394777.1"/>
    <property type="molecule type" value="Genomic_DNA"/>
</dbReference>
<gene>
    <name evidence="13" type="ORF">J8273_3753</name>
</gene>
<comment type="catalytic activity">
    <reaction evidence="7">
        <text>L-dopachrome = 5,6-dihydroxyindole-2-carboxylate</text>
        <dbReference type="Rhea" id="RHEA:13041"/>
        <dbReference type="ChEBI" id="CHEBI:16875"/>
        <dbReference type="ChEBI" id="CHEBI:57509"/>
        <dbReference type="EC" id="5.3.3.12"/>
    </reaction>
</comment>
<dbReference type="Proteomes" id="UP000717585">
    <property type="component" value="Unassembled WGS sequence"/>
</dbReference>
<evidence type="ECO:0000256" key="2">
    <source>
        <dbReference type="ARBA" id="ARBA00005851"/>
    </source>
</evidence>
<evidence type="ECO:0000313" key="13">
    <source>
        <dbReference type="EMBL" id="KAG9394777.1"/>
    </source>
</evidence>
<dbReference type="SUPFAM" id="SSF55331">
    <property type="entry name" value="Tautomerase/MIF"/>
    <property type="match status" value="1"/>
</dbReference>
<dbReference type="GO" id="GO:0004167">
    <property type="term" value="F:dopachrome isomerase activity"/>
    <property type="evidence" value="ECO:0007669"/>
    <property type="project" value="UniProtKB-EC"/>
</dbReference>
<evidence type="ECO:0000256" key="7">
    <source>
        <dbReference type="ARBA" id="ARBA00036823"/>
    </source>
</evidence>
<accession>A0A8J6E4P8</accession>
<comment type="subcellular location">
    <subcellularLocation>
        <location evidence="1">Secreted</location>
    </subcellularLocation>
</comment>
<dbReference type="PANTHER" id="PTHR11954">
    <property type="entry name" value="D-DOPACHROME DECARBOXYLASE"/>
    <property type="match status" value="1"/>
</dbReference>
<comment type="caution">
    <text evidence="13">The sequence shown here is derived from an EMBL/GenBank/DDBJ whole genome shotgun (WGS) entry which is preliminary data.</text>
</comment>
<dbReference type="Pfam" id="PF01187">
    <property type="entry name" value="MIF"/>
    <property type="match status" value="1"/>
</dbReference>
<dbReference type="InterPro" id="IPR014347">
    <property type="entry name" value="Tautomerase/MIF_sf"/>
</dbReference>
<evidence type="ECO:0000256" key="4">
    <source>
        <dbReference type="ARBA" id="ARBA00022525"/>
    </source>
</evidence>
<keyword evidence="4" id="KW-0964">Secreted</keyword>
<dbReference type="EC" id="5.3.3.12" evidence="8"/>
<evidence type="ECO:0000256" key="12">
    <source>
        <dbReference type="ARBA" id="ARBA00042730"/>
    </source>
</evidence>
<keyword evidence="14" id="KW-1185">Reference proteome</keyword>
<evidence type="ECO:0000256" key="6">
    <source>
        <dbReference type="ARBA" id="ARBA00036735"/>
    </source>
</evidence>
<evidence type="ECO:0000256" key="11">
    <source>
        <dbReference type="ARBA" id="ARBA00041912"/>
    </source>
</evidence>
<evidence type="ECO:0000256" key="9">
    <source>
        <dbReference type="ARBA" id="ARBA00039086"/>
    </source>
</evidence>
<comment type="catalytic activity">
    <reaction evidence="6">
        <text>3-phenylpyruvate = enol-phenylpyruvate</text>
        <dbReference type="Rhea" id="RHEA:17097"/>
        <dbReference type="ChEBI" id="CHEBI:16815"/>
        <dbReference type="ChEBI" id="CHEBI:18005"/>
        <dbReference type="EC" id="5.3.2.1"/>
    </reaction>
</comment>
<evidence type="ECO:0000313" key="14">
    <source>
        <dbReference type="Proteomes" id="UP000717585"/>
    </source>
</evidence>
<evidence type="ECO:0000256" key="1">
    <source>
        <dbReference type="ARBA" id="ARBA00004613"/>
    </source>
</evidence>
<sequence length="114" mass="12589">MPAAQIMTNAPIEDKKAFLKNMSAAISEVTGKPEAYIMCSVQDNVDMIMSMATEKPCCFITFSCIGVISATKNRSMSEAFSSLMQKTCGVSPERCYINFVKVERENWGFNGSTF</sequence>
<proteinExistence type="inferred from homology"/>
<evidence type="ECO:0000256" key="3">
    <source>
        <dbReference type="ARBA" id="ARBA00022514"/>
    </source>
</evidence>